<evidence type="ECO:0000259" key="6">
    <source>
        <dbReference type="Pfam" id="PF07219"/>
    </source>
</evidence>
<evidence type="ECO:0000256" key="3">
    <source>
        <dbReference type="ARBA" id="ARBA00022989"/>
    </source>
</evidence>
<dbReference type="InterPro" id="IPR010817">
    <property type="entry name" value="HemY_N"/>
</dbReference>
<feature type="domain" description="HemY N-terminal" evidence="6">
    <location>
        <begin position="26"/>
        <end position="132"/>
    </location>
</feature>
<sequence length="439" mass="47507">MRRLLLFVALAALVVAGAVWIADRPGRISIVWQGWRVDTSVAILLIVTAATALFFALGLRFLGWLVRVPRQWRRWLHERRRRRGYQALTLGMVAVAAGDPDEAARHARRADVLLDEPPLTMLLSAQAAQLNGDEAAARRYFSAMLDRKETEFLGLRGLLMQATRTGDADAALELARRARRLRPETPWVLTTLFELESRAGQWRGAEATLAEAQRRNLLPAPVARHRRATVLLEQSRAAEADGRRHDAADLAARAHDEDRAFAPAAAAYVRLLGATDRVRKGERVAEKAWPLGPHPELAAAYGDLAPSADPVAAAQRVDRLVAGLPDHIESRIAQATAALRAGLWGEARQKLGAAIAERPSARAYALMAEVEEGETADAAATQKWLRLAAEAPAAEAWTCTSCGSVAPVWSAVCPSCGAVDGLRWQAPASVPLLAHAGSG</sequence>
<dbReference type="InterPro" id="IPR011990">
    <property type="entry name" value="TPR-like_helical_dom_sf"/>
</dbReference>
<dbReference type="OrthoDB" id="9798343at2"/>
<dbReference type="GO" id="GO:0016020">
    <property type="term" value="C:membrane"/>
    <property type="evidence" value="ECO:0007669"/>
    <property type="project" value="UniProtKB-SubCell"/>
</dbReference>
<evidence type="ECO:0000256" key="5">
    <source>
        <dbReference type="SAM" id="Phobius"/>
    </source>
</evidence>
<evidence type="ECO:0000313" key="8">
    <source>
        <dbReference type="Proteomes" id="UP000278222"/>
    </source>
</evidence>
<reference evidence="7 8" key="1">
    <citation type="submission" date="2018-11" db="EMBL/GenBank/DDBJ databases">
        <title>Genomic Encyclopedia of Type Strains, Phase IV (KMG-IV): sequencing the most valuable type-strain genomes for metagenomic binning, comparative biology and taxonomic classification.</title>
        <authorList>
            <person name="Goeker M."/>
        </authorList>
    </citation>
    <scope>NUCLEOTIDE SEQUENCE [LARGE SCALE GENOMIC DNA]</scope>
    <source>
        <strain evidence="7 8">DSM 5900</strain>
    </source>
</reference>
<dbReference type="RefSeq" id="WP_123690643.1">
    <property type="nucleotide sequence ID" value="NZ_AP019700.1"/>
</dbReference>
<keyword evidence="8" id="KW-1185">Reference proteome</keyword>
<dbReference type="PIRSF" id="PIRSF031802">
    <property type="entry name" value="UCP031802"/>
    <property type="match status" value="1"/>
</dbReference>
<dbReference type="Pfam" id="PF07219">
    <property type="entry name" value="HemY_N"/>
    <property type="match status" value="1"/>
</dbReference>
<dbReference type="InterPro" id="IPR016982">
    <property type="entry name" value="Mms48"/>
</dbReference>
<keyword evidence="4 5" id="KW-0472">Membrane</keyword>
<dbReference type="AlphaFoldDB" id="A0A3N1LI81"/>
<dbReference type="EMBL" id="RJKX01000014">
    <property type="protein sequence ID" value="ROP91052.1"/>
    <property type="molecule type" value="Genomic_DNA"/>
</dbReference>
<gene>
    <name evidence="7" type="ORF">EDC65_2912</name>
</gene>
<proteinExistence type="predicted"/>
<evidence type="ECO:0000256" key="2">
    <source>
        <dbReference type="ARBA" id="ARBA00022692"/>
    </source>
</evidence>
<dbReference type="SUPFAM" id="SSF48452">
    <property type="entry name" value="TPR-like"/>
    <property type="match status" value="1"/>
</dbReference>
<keyword evidence="3 5" id="KW-1133">Transmembrane helix</keyword>
<feature type="transmembrane region" description="Helical" evidence="5">
    <location>
        <begin position="42"/>
        <end position="66"/>
    </location>
</feature>
<evidence type="ECO:0000256" key="4">
    <source>
        <dbReference type="ARBA" id="ARBA00023136"/>
    </source>
</evidence>
<comment type="subcellular location">
    <subcellularLocation>
        <location evidence="1">Membrane</location>
    </subcellularLocation>
</comment>
<dbReference type="Gene3D" id="1.25.40.10">
    <property type="entry name" value="Tetratricopeptide repeat domain"/>
    <property type="match status" value="1"/>
</dbReference>
<name>A0A3N1LI81_9PROT</name>
<organism evidence="7 8">
    <name type="scientific">Stella humosa</name>
    <dbReference type="NCBI Taxonomy" id="94"/>
    <lineage>
        <taxon>Bacteria</taxon>
        <taxon>Pseudomonadati</taxon>
        <taxon>Pseudomonadota</taxon>
        <taxon>Alphaproteobacteria</taxon>
        <taxon>Rhodospirillales</taxon>
        <taxon>Stellaceae</taxon>
        <taxon>Stella</taxon>
    </lineage>
</organism>
<protein>
    <submittedName>
        <fullName evidence="7">HemY protein</fullName>
    </submittedName>
</protein>
<keyword evidence="2 5" id="KW-0812">Transmembrane</keyword>
<accession>A0A3N1LI81</accession>
<dbReference type="Proteomes" id="UP000278222">
    <property type="component" value="Unassembled WGS sequence"/>
</dbReference>
<evidence type="ECO:0000313" key="7">
    <source>
        <dbReference type="EMBL" id="ROP91052.1"/>
    </source>
</evidence>
<evidence type="ECO:0000256" key="1">
    <source>
        <dbReference type="ARBA" id="ARBA00004370"/>
    </source>
</evidence>
<comment type="caution">
    <text evidence="7">The sequence shown here is derived from an EMBL/GenBank/DDBJ whole genome shotgun (WGS) entry which is preliminary data.</text>
</comment>